<sequence>MRLTKFSDYAIRVLLFAANRRGERCTIEEAARAYSISEAHLRKVVRELSHAGFLVGTKGRTGGFSLARDPAEIRIGDILRVTESDFALFECQCTTGDPCLLRGPCSLPAAAAKAVRAFLAVFDEMTLVDVLREPNPLGPPHLAWPPALPAVAQANPGPT</sequence>
<reference evidence="2" key="1">
    <citation type="submission" date="2021-02" db="EMBL/GenBank/DDBJ databases">
        <title>Rhodobacter shimadae sp. nov., an aerobic anoxygenic phototrophic bacterium isolated from a hot spring.</title>
        <authorList>
            <person name="Muramatsu S."/>
            <person name="Haruta S."/>
            <person name="Hirose S."/>
            <person name="Hanada S."/>
        </authorList>
    </citation>
    <scope>NUCLEOTIDE SEQUENCE</scope>
    <source>
        <strain evidence="2">N10</strain>
    </source>
</reference>
<protein>
    <submittedName>
        <fullName evidence="2">Rrf2 family transcriptional regulator</fullName>
    </submittedName>
</protein>
<evidence type="ECO:0000256" key="1">
    <source>
        <dbReference type="ARBA" id="ARBA00023125"/>
    </source>
</evidence>
<dbReference type="AlphaFoldDB" id="A0A8G1EBI8"/>
<accession>A0A8G1EBI8</accession>
<evidence type="ECO:0000313" key="2">
    <source>
        <dbReference type="EMBL" id="QYZ69447.1"/>
    </source>
</evidence>
<dbReference type="PANTHER" id="PTHR33221:SF4">
    <property type="entry name" value="HTH-TYPE TRANSCRIPTIONAL REPRESSOR NSRR"/>
    <property type="match status" value="1"/>
</dbReference>
<dbReference type="KEGG" id="nsm:JO391_17200"/>
<dbReference type="GO" id="GO:0005829">
    <property type="term" value="C:cytosol"/>
    <property type="evidence" value="ECO:0007669"/>
    <property type="project" value="TreeGrafter"/>
</dbReference>
<name>A0A8G1EBI8_9RHOB</name>
<dbReference type="EMBL" id="CP069370">
    <property type="protein sequence ID" value="QYZ69447.1"/>
    <property type="molecule type" value="Genomic_DNA"/>
</dbReference>
<dbReference type="Gene3D" id="1.10.10.10">
    <property type="entry name" value="Winged helix-like DNA-binding domain superfamily/Winged helix DNA-binding domain"/>
    <property type="match status" value="1"/>
</dbReference>
<dbReference type="SUPFAM" id="SSF46785">
    <property type="entry name" value="Winged helix' DNA-binding domain"/>
    <property type="match status" value="1"/>
</dbReference>
<dbReference type="Proteomes" id="UP000826300">
    <property type="component" value="Chromosome"/>
</dbReference>
<dbReference type="InterPro" id="IPR036390">
    <property type="entry name" value="WH_DNA-bd_sf"/>
</dbReference>
<organism evidence="2 3">
    <name type="scientific">Neotabrizicola shimadae</name>
    <dbReference type="NCBI Taxonomy" id="2807096"/>
    <lineage>
        <taxon>Bacteria</taxon>
        <taxon>Pseudomonadati</taxon>
        <taxon>Pseudomonadota</taxon>
        <taxon>Alphaproteobacteria</taxon>
        <taxon>Rhodobacterales</taxon>
        <taxon>Paracoccaceae</taxon>
        <taxon>Neotabrizicola</taxon>
    </lineage>
</organism>
<dbReference type="PANTHER" id="PTHR33221">
    <property type="entry name" value="WINGED HELIX-TURN-HELIX TRANSCRIPTIONAL REGULATOR, RRF2 FAMILY"/>
    <property type="match status" value="1"/>
</dbReference>
<keyword evidence="3" id="KW-1185">Reference proteome</keyword>
<dbReference type="InterPro" id="IPR000944">
    <property type="entry name" value="Tscrpt_reg_Rrf2"/>
</dbReference>
<evidence type="ECO:0000313" key="3">
    <source>
        <dbReference type="Proteomes" id="UP000826300"/>
    </source>
</evidence>
<gene>
    <name evidence="2" type="ORF">JO391_17200</name>
</gene>
<dbReference type="InterPro" id="IPR036388">
    <property type="entry name" value="WH-like_DNA-bd_sf"/>
</dbReference>
<proteinExistence type="predicted"/>
<dbReference type="PROSITE" id="PS51197">
    <property type="entry name" value="HTH_RRF2_2"/>
    <property type="match status" value="1"/>
</dbReference>
<dbReference type="GO" id="GO:0003700">
    <property type="term" value="F:DNA-binding transcription factor activity"/>
    <property type="evidence" value="ECO:0007669"/>
    <property type="project" value="TreeGrafter"/>
</dbReference>
<keyword evidence="1" id="KW-0238">DNA-binding</keyword>
<dbReference type="GO" id="GO:0003677">
    <property type="term" value="F:DNA binding"/>
    <property type="evidence" value="ECO:0007669"/>
    <property type="project" value="UniProtKB-KW"/>
</dbReference>
<dbReference type="Pfam" id="PF02082">
    <property type="entry name" value="Rrf2"/>
    <property type="match status" value="1"/>
</dbReference>
<dbReference type="NCBIfam" id="TIGR00738">
    <property type="entry name" value="rrf2_super"/>
    <property type="match status" value="1"/>
</dbReference>
<dbReference type="RefSeq" id="WP_220661665.1">
    <property type="nucleotide sequence ID" value="NZ_CP069370.1"/>
</dbReference>